<keyword evidence="3" id="KW-0713">Self-incompatibility</keyword>
<keyword evidence="7" id="KW-1185">Reference proteome</keyword>
<dbReference type="InterPro" id="IPR010264">
    <property type="entry name" value="Self-incomp_S1"/>
</dbReference>
<dbReference type="EMBL" id="RXIC02000019">
    <property type="protein sequence ID" value="KAB1227518.1"/>
    <property type="molecule type" value="Genomic_DNA"/>
</dbReference>
<sequence>MGAKAVHIEINNDVGKGVTLTIHCRFNAADLGAYTLPYPKAVAFDIDEKALGAKLSGSFQWPGASHSYIFYIAGMDNCSPCNWMATKSGPCADLDDNEECHNWN</sequence>
<evidence type="ECO:0000256" key="2">
    <source>
        <dbReference type="ARBA" id="ARBA00005581"/>
    </source>
</evidence>
<evidence type="ECO:0000313" key="7">
    <source>
        <dbReference type="Proteomes" id="UP000516437"/>
    </source>
</evidence>
<dbReference type="GO" id="GO:0060320">
    <property type="term" value="P:rejection of self pollen"/>
    <property type="evidence" value="ECO:0007669"/>
    <property type="project" value="UniProtKB-KW"/>
</dbReference>
<comment type="caution">
    <text evidence="6">The sequence shown here is derived from an EMBL/GenBank/DDBJ whole genome shotgun (WGS) entry which is preliminary data.</text>
</comment>
<evidence type="ECO:0000313" key="6">
    <source>
        <dbReference type="EMBL" id="KAB1227518.1"/>
    </source>
</evidence>
<organism evidence="6 7">
    <name type="scientific">Morella rubra</name>
    <name type="common">Chinese bayberry</name>
    <dbReference type="NCBI Taxonomy" id="262757"/>
    <lineage>
        <taxon>Eukaryota</taxon>
        <taxon>Viridiplantae</taxon>
        <taxon>Streptophyta</taxon>
        <taxon>Embryophyta</taxon>
        <taxon>Tracheophyta</taxon>
        <taxon>Spermatophyta</taxon>
        <taxon>Magnoliopsida</taxon>
        <taxon>eudicotyledons</taxon>
        <taxon>Gunneridae</taxon>
        <taxon>Pentapetalae</taxon>
        <taxon>rosids</taxon>
        <taxon>fabids</taxon>
        <taxon>Fagales</taxon>
        <taxon>Myricaceae</taxon>
        <taxon>Morella</taxon>
    </lineage>
</organism>
<dbReference type="Pfam" id="PF05938">
    <property type="entry name" value="Self-incomp_S1"/>
    <property type="match status" value="1"/>
</dbReference>
<keyword evidence="4" id="KW-0964">Secreted</keyword>
<comment type="similarity">
    <text evidence="2">Belongs to the plant self-incompatibility (S1) protein family.</text>
</comment>
<dbReference type="Proteomes" id="UP000516437">
    <property type="component" value="Chromosome 1"/>
</dbReference>
<protein>
    <submittedName>
        <fullName evidence="6">Uncharacterized protein</fullName>
    </submittedName>
</protein>
<keyword evidence="5" id="KW-0732">Signal</keyword>
<comment type="subcellular location">
    <subcellularLocation>
        <location evidence="1">Secreted</location>
    </subcellularLocation>
</comment>
<proteinExistence type="inferred from homology"/>
<dbReference type="AlphaFoldDB" id="A0A6A1WUT1"/>
<reference evidence="6 7" key="1">
    <citation type="journal article" date="2019" name="Plant Biotechnol. J.">
        <title>The red bayberry genome and genetic basis of sex determination.</title>
        <authorList>
            <person name="Jia H.M."/>
            <person name="Jia H.J."/>
            <person name="Cai Q.L."/>
            <person name="Wang Y."/>
            <person name="Zhao H.B."/>
            <person name="Yang W.F."/>
            <person name="Wang G.Y."/>
            <person name="Li Y.H."/>
            <person name="Zhan D.L."/>
            <person name="Shen Y.T."/>
            <person name="Niu Q.F."/>
            <person name="Chang L."/>
            <person name="Qiu J."/>
            <person name="Zhao L."/>
            <person name="Xie H.B."/>
            <person name="Fu W.Y."/>
            <person name="Jin J."/>
            <person name="Li X.W."/>
            <person name="Jiao Y."/>
            <person name="Zhou C.C."/>
            <person name="Tu T."/>
            <person name="Chai C.Y."/>
            <person name="Gao J.L."/>
            <person name="Fan L.J."/>
            <person name="van de Weg E."/>
            <person name="Wang J.Y."/>
            <person name="Gao Z.S."/>
        </authorList>
    </citation>
    <scope>NUCLEOTIDE SEQUENCE [LARGE SCALE GENOMIC DNA]</scope>
    <source>
        <tissue evidence="6">Leaves</tissue>
    </source>
</reference>
<dbReference type="GO" id="GO:0005576">
    <property type="term" value="C:extracellular region"/>
    <property type="evidence" value="ECO:0007669"/>
    <property type="project" value="UniProtKB-SubCell"/>
</dbReference>
<dbReference type="OrthoDB" id="1741532at2759"/>
<evidence type="ECO:0000256" key="4">
    <source>
        <dbReference type="ARBA" id="ARBA00022525"/>
    </source>
</evidence>
<evidence type="ECO:0000256" key="5">
    <source>
        <dbReference type="ARBA" id="ARBA00022729"/>
    </source>
</evidence>
<evidence type="ECO:0000256" key="1">
    <source>
        <dbReference type="ARBA" id="ARBA00004613"/>
    </source>
</evidence>
<evidence type="ECO:0000256" key="3">
    <source>
        <dbReference type="ARBA" id="ARBA00022471"/>
    </source>
</evidence>
<gene>
    <name evidence="6" type="ORF">CJ030_MR1G027457</name>
</gene>
<accession>A0A6A1WUT1</accession>
<name>A0A6A1WUT1_9ROSI</name>